<keyword evidence="3" id="KW-1185">Reference proteome</keyword>
<feature type="region of interest" description="Disordered" evidence="1">
    <location>
        <begin position="249"/>
        <end position="278"/>
    </location>
</feature>
<feature type="region of interest" description="Disordered" evidence="1">
    <location>
        <begin position="361"/>
        <end position="391"/>
    </location>
</feature>
<evidence type="ECO:0000313" key="2">
    <source>
        <dbReference type="EMBL" id="KAH7062361.1"/>
    </source>
</evidence>
<feature type="compositionally biased region" description="Low complexity" evidence="1">
    <location>
        <begin position="1"/>
        <end position="25"/>
    </location>
</feature>
<comment type="caution">
    <text evidence="2">The sequence shown here is derived from an EMBL/GenBank/DDBJ whole genome shotgun (WGS) entry which is preliminary data.</text>
</comment>
<feature type="region of interest" description="Disordered" evidence="1">
    <location>
        <begin position="544"/>
        <end position="563"/>
    </location>
</feature>
<name>A0ABQ8GSY1_9PEZI</name>
<organism evidence="2 3">
    <name type="scientific">Macrophomina phaseolina</name>
    <dbReference type="NCBI Taxonomy" id="35725"/>
    <lineage>
        <taxon>Eukaryota</taxon>
        <taxon>Fungi</taxon>
        <taxon>Dikarya</taxon>
        <taxon>Ascomycota</taxon>
        <taxon>Pezizomycotina</taxon>
        <taxon>Dothideomycetes</taxon>
        <taxon>Dothideomycetes incertae sedis</taxon>
        <taxon>Botryosphaeriales</taxon>
        <taxon>Botryosphaeriaceae</taxon>
        <taxon>Macrophomina</taxon>
    </lineage>
</organism>
<reference evidence="2 3" key="1">
    <citation type="journal article" date="2021" name="Nat. Commun.">
        <title>Genetic determinants of endophytism in the Arabidopsis root mycobiome.</title>
        <authorList>
            <person name="Mesny F."/>
            <person name="Miyauchi S."/>
            <person name="Thiergart T."/>
            <person name="Pickel B."/>
            <person name="Atanasova L."/>
            <person name="Karlsson M."/>
            <person name="Huettel B."/>
            <person name="Barry K.W."/>
            <person name="Haridas S."/>
            <person name="Chen C."/>
            <person name="Bauer D."/>
            <person name="Andreopoulos W."/>
            <person name="Pangilinan J."/>
            <person name="LaButti K."/>
            <person name="Riley R."/>
            <person name="Lipzen A."/>
            <person name="Clum A."/>
            <person name="Drula E."/>
            <person name="Henrissat B."/>
            <person name="Kohler A."/>
            <person name="Grigoriev I.V."/>
            <person name="Martin F.M."/>
            <person name="Hacquard S."/>
        </authorList>
    </citation>
    <scope>NUCLEOTIDE SEQUENCE [LARGE SCALE GENOMIC DNA]</scope>
    <source>
        <strain evidence="2 3">MPI-SDFR-AT-0080</strain>
    </source>
</reference>
<feature type="region of interest" description="Disordered" evidence="1">
    <location>
        <begin position="1"/>
        <end position="130"/>
    </location>
</feature>
<evidence type="ECO:0000313" key="3">
    <source>
        <dbReference type="Proteomes" id="UP000774617"/>
    </source>
</evidence>
<evidence type="ECO:0000256" key="1">
    <source>
        <dbReference type="SAM" id="MobiDB-lite"/>
    </source>
</evidence>
<protein>
    <submittedName>
        <fullName evidence="2">Uncharacterized protein</fullName>
    </submittedName>
</protein>
<accession>A0ABQ8GSY1</accession>
<dbReference type="EMBL" id="JAGTJR010000003">
    <property type="protein sequence ID" value="KAH7062361.1"/>
    <property type="molecule type" value="Genomic_DNA"/>
</dbReference>
<feature type="region of interest" description="Disordered" evidence="1">
    <location>
        <begin position="441"/>
        <end position="465"/>
    </location>
</feature>
<gene>
    <name evidence="2" type="ORF">B0J12DRAFT_235502</name>
</gene>
<feature type="compositionally biased region" description="Basic and acidic residues" evidence="1">
    <location>
        <begin position="106"/>
        <end position="126"/>
    </location>
</feature>
<sequence length="585" mass="63990">MRWTSPSSTRTCSSPAAASHSQPASRRQRPAITMGNASSSEPPPHRLTKPRTYNHSSSPRIGARSGSPQSSKPSHFDADDVVWTSGGSLRSKQEARQQIRQQLFGPHEEEALFHREATAPTDHGDSALEDLAANINDRLTLLSRSGSMFSDPGAPRSSAMQSSSAFAASKASLEPEKCSIDIEAAIGILQELKKTASPEQLVALHKALLPTRDEPAPIDTNNQAPPPKLVRRKSMAVPGLATRNPFDVLRKQDDAPPVARSASPVEEESHPWKPEQLGPLPLAQVASLEVPQDDRTDHRAQTPGDMDYATLSNKIGTLMITNGAPSPAPSIISRRLERKSSLPELRQDDYLSVGTGDVDYTEDGPLNFPPPRRFQTFGPSSGYAELDASSTEIPRMMRRSRVPSELMLNQVLDQTTSDDDSVRRPTRKLSKLSAEEYIAELQNSPYGESPFSRATPSPRPPEGDVYDDTHAHYSSAKYRAEALRILDGNLVAVALDYDDKIPVEQPSGAVPNTGFKKSLANASKQCGARSRRPVKKIALRPILRRKKTPTAPRPARPCRPRPIRDNTVELWTNVLTPQQCKAPTP</sequence>
<dbReference type="Proteomes" id="UP000774617">
    <property type="component" value="Unassembled WGS sequence"/>
</dbReference>
<proteinExistence type="predicted"/>